<comment type="caution">
    <text evidence="1">The sequence shown here is derived from an EMBL/GenBank/DDBJ whole genome shotgun (WGS) entry which is preliminary data.</text>
</comment>
<reference evidence="1 2" key="1">
    <citation type="submission" date="2018-12" db="EMBL/GenBank/DDBJ databases">
        <title>Venturia inaequalis Genome Resource.</title>
        <authorList>
            <person name="Lichtner F.J."/>
        </authorList>
    </citation>
    <scope>NUCLEOTIDE SEQUENCE [LARGE SCALE GENOMIC DNA]</scope>
    <source>
        <strain evidence="1 2">120213</strain>
    </source>
</reference>
<accession>A0A8H3YLB3</accession>
<evidence type="ECO:0000313" key="1">
    <source>
        <dbReference type="EMBL" id="KAE9964900.1"/>
    </source>
</evidence>
<protein>
    <submittedName>
        <fullName evidence="1">Uncharacterized protein</fullName>
    </submittedName>
</protein>
<dbReference type="AlphaFoldDB" id="A0A8H3YLB3"/>
<name>A0A8H3YLB3_VENIN</name>
<dbReference type="EMBL" id="WNWS01000641">
    <property type="protein sequence ID" value="KAE9964900.1"/>
    <property type="molecule type" value="Genomic_DNA"/>
</dbReference>
<proteinExistence type="predicted"/>
<sequence>MGTFRPPVSDSHRDKLVIERPDLCGNDNNGGGQKRLGIAMGKENASATTSFLIRMANKHHRNWETEVTPATIKDYVDGSTGSQILTAAHFLAPNEYDRYTLGLKAIGKGKR</sequence>
<dbReference type="Proteomes" id="UP000447873">
    <property type="component" value="Unassembled WGS sequence"/>
</dbReference>
<gene>
    <name evidence="1" type="ORF">EG328_010117</name>
</gene>
<organism evidence="1 2">
    <name type="scientific">Venturia inaequalis</name>
    <name type="common">Apple scab fungus</name>
    <dbReference type="NCBI Taxonomy" id="5025"/>
    <lineage>
        <taxon>Eukaryota</taxon>
        <taxon>Fungi</taxon>
        <taxon>Dikarya</taxon>
        <taxon>Ascomycota</taxon>
        <taxon>Pezizomycotina</taxon>
        <taxon>Dothideomycetes</taxon>
        <taxon>Pleosporomycetidae</taxon>
        <taxon>Venturiales</taxon>
        <taxon>Venturiaceae</taxon>
        <taxon>Venturia</taxon>
    </lineage>
</organism>
<evidence type="ECO:0000313" key="2">
    <source>
        <dbReference type="Proteomes" id="UP000447873"/>
    </source>
</evidence>